<dbReference type="OrthoDB" id="5555675at2759"/>
<name>Q5B5Y9_EMENI</name>
<reference evidence="3" key="2">
    <citation type="journal article" date="2009" name="Fungal Genet. Biol.">
        <title>The 2008 update of the Aspergillus nidulans genome annotation: a community effort.</title>
        <authorList>
            <person name="Wortman J.R."/>
            <person name="Gilsenan J.M."/>
            <person name="Joardar V."/>
            <person name="Deegan J."/>
            <person name="Clutterbuck J."/>
            <person name="Andersen M.R."/>
            <person name="Archer D."/>
            <person name="Bencina M."/>
            <person name="Braus G."/>
            <person name="Coutinho P."/>
            <person name="von Dohren H."/>
            <person name="Doonan J."/>
            <person name="Driessen A.J."/>
            <person name="Durek P."/>
            <person name="Espeso E."/>
            <person name="Fekete E."/>
            <person name="Flipphi M."/>
            <person name="Estrada C.G."/>
            <person name="Geysens S."/>
            <person name="Goldman G."/>
            <person name="de Groot P.W."/>
            <person name="Hansen K."/>
            <person name="Harris S.D."/>
            <person name="Heinekamp T."/>
            <person name="Helmstaedt K."/>
            <person name="Henrissat B."/>
            <person name="Hofmann G."/>
            <person name="Homan T."/>
            <person name="Horio T."/>
            <person name="Horiuchi H."/>
            <person name="James S."/>
            <person name="Jones M."/>
            <person name="Karaffa L."/>
            <person name="Karanyi Z."/>
            <person name="Kato M."/>
            <person name="Keller N."/>
            <person name="Kelly D.E."/>
            <person name="Kiel J.A."/>
            <person name="Kim J.M."/>
            <person name="van der Klei I.J."/>
            <person name="Klis F.M."/>
            <person name="Kovalchuk A."/>
            <person name="Krasevec N."/>
            <person name="Kubicek C.P."/>
            <person name="Liu B."/>
            <person name="Maccabe A."/>
            <person name="Meyer V."/>
            <person name="Mirabito P."/>
            <person name="Miskei M."/>
            <person name="Mos M."/>
            <person name="Mullins J."/>
            <person name="Nelson D.R."/>
            <person name="Nielsen J."/>
            <person name="Oakley B.R."/>
            <person name="Osmani S.A."/>
            <person name="Pakula T."/>
            <person name="Paszewski A."/>
            <person name="Paulsen I."/>
            <person name="Pilsyk S."/>
            <person name="Pocsi I."/>
            <person name="Punt P.J."/>
            <person name="Ram A.F."/>
            <person name="Ren Q."/>
            <person name="Robellet X."/>
            <person name="Robson G."/>
            <person name="Seiboth B."/>
            <person name="van Solingen P."/>
            <person name="Specht T."/>
            <person name="Sun J."/>
            <person name="Taheri-Talesh N."/>
            <person name="Takeshita N."/>
            <person name="Ussery D."/>
            <person name="vanKuyk P.A."/>
            <person name="Visser H."/>
            <person name="van de Vondervoort P.J."/>
            <person name="de Vries R.P."/>
            <person name="Walton J."/>
            <person name="Xiang X."/>
            <person name="Xiong Y."/>
            <person name="Zeng A.P."/>
            <person name="Brandt B.W."/>
            <person name="Cornell M.J."/>
            <person name="van den Hondel C.A."/>
            <person name="Visser J."/>
            <person name="Oliver S.G."/>
            <person name="Turner G."/>
        </authorList>
    </citation>
    <scope>GENOME REANNOTATION</scope>
    <source>
        <strain evidence="3">FGSC A4 / ATCC 38163 / CBS 112.46 / NRRL 194 / M139</strain>
    </source>
</reference>
<dbReference type="EMBL" id="BN001302">
    <property type="protein sequence ID" value="CBF74827.1"/>
    <property type="molecule type" value="Genomic_DNA"/>
</dbReference>
<dbReference type="VEuPathDB" id="FungiDB:AN4041"/>
<evidence type="ECO:0000313" key="2">
    <source>
        <dbReference type="EMBL" id="CBF74827.1"/>
    </source>
</evidence>
<keyword evidence="3" id="KW-1185">Reference proteome</keyword>
<dbReference type="RefSeq" id="XP_661645.1">
    <property type="nucleotide sequence ID" value="XM_656553.1"/>
</dbReference>
<dbReference type="GeneID" id="2873459"/>
<dbReference type="HOGENOM" id="CLU_100634_0_0_1"/>
<keyword evidence="1" id="KW-0732">Signal</keyword>
<gene>
    <name evidence="2" type="ORF">ANIA_04041</name>
</gene>
<dbReference type="eggNOG" id="ENOG502S5NH">
    <property type="taxonomic scope" value="Eukaryota"/>
</dbReference>
<accession>C8V5J8</accession>
<feature type="signal peptide" evidence="1">
    <location>
        <begin position="1"/>
        <end position="19"/>
    </location>
</feature>
<dbReference type="AlphaFoldDB" id="Q5B5Y9"/>
<protein>
    <recommendedName>
        <fullName evidence="4">Ubiquitin 3 binding protein But2 C-terminal domain-containing protein</fullName>
    </recommendedName>
</protein>
<accession>Q5B5Y9</accession>
<evidence type="ECO:0000256" key="1">
    <source>
        <dbReference type="SAM" id="SignalP"/>
    </source>
</evidence>
<dbReference type="KEGG" id="ani:ANIA_04041"/>
<evidence type="ECO:0008006" key="4">
    <source>
        <dbReference type="Google" id="ProtNLM"/>
    </source>
</evidence>
<proteinExistence type="predicted"/>
<dbReference type="Proteomes" id="UP000000560">
    <property type="component" value="Chromosome II"/>
</dbReference>
<organism evidence="2 3">
    <name type="scientific">Emericella nidulans (strain FGSC A4 / ATCC 38163 / CBS 112.46 / NRRL 194 / M139)</name>
    <name type="common">Aspergillus nidulans</name>
    <dbReference type="NCBI Taxonomy" id="227321"/>
    <lineage>
        <taxon>Eukaryota</taxon>
        <taxon>Fungi</taxon>
        <taxon>Dikarya</taxon>
        <taxon>Ascomycota</taxon>
        <taxon>Pezizomycotina</taxon>
        <taxon>Eurotiomycetes</taxon>
        <taxon>Eurotiomycetidae</taxon>
        <taxon>Eurotiales</taxon>
        <taxon>Aspergillaceae</taxon>
        <taxon>Aspergillus</taxon>
        <taxon>Aspergillus subgen. Nidulantes</taxon>
    </lineage>
</organism>
<evidence type="ECO:0000313" key="3">
    <source>
        <dbReference type="Proteomes" id="UP000000560"/>
    </source>
</evidence>
<feature type="chain" id="PRO_5030175772" description="Ubiquitin 3 binding protein But2 C-terminal domain-containing protein" evidence="1">
    <location>
        <begin position="20"/>
        <end position="193"/>
    </location>
</feature>
<reference evidence="3" key="1">
    <citation type="journal article" date="2005" name="Nature">
        <title>Sequencing of Aspergillus nidulans and comparative analysis with A. fumigatus and A. oryzae.</title>
        <authorList>
            <person name="Galagan J.E."/>
            <person name="Calvo S.E."/>
            <person name="Cuomo C."/>
            <person name="Ma L.J."/>
            <person name="Wortman J.R."/>
            <person name="Batzoglou S."/>
            <person name="Lee S.I."/>
            <person name="Basturkmen M."/>
            <person name="Spevak C.C."/>
            <person name="Clutterbuck J."/>
            <person name="Kapitonov V."/>
            <person name="Jurka J."/>
            <person name="Scazzocchio C."/>
            <person name="Farman M."/>
            <person name="Butler J."/>
            <person name="Purcell S."/>
            <person name="Harris S."/>
            <person name="Braus G.H."/>
            <person name="Draht O."/>
            <person name="Busch S."/>
            <person name="D'Enfert C."/>
            <person name="Bouchier C."/>
            <person name="Goldman G.H."/>
            <person name="Bell-Pedersen D."/>
            <person name="Griffiths-Jones S."/>
            <person name="Doonan J.H."/>
            <person name="Yu J."/>
            <person name="Vienken K."/>
            <person name="Pain A."/>
            <person name="Freitag M."/>
            <person name="Selker E.U."/>
            <person name="Archer D.B."/>
            <person name="Penalva M.A."/>
            <person name="Oakley B.R."/>
            <person name="Momany M."/>
            <person name="Tanaka T."/>
            <person name="Kumagai T."/>
            <person name="Asai K."/>
            <person name="Machida M."/>
            <person name="Nierman W.C."/>
            <person name="Denning D.W."/>
            <person name="Caddick M."/>
            <person name="Hynes M."/>
            <person name="Paoletti M."/>
            <person name="Fischer R."/>
            <person name="Miller B."/>
            <person name="Dyer P."/>
            <person name="Sachs M.S."/>
            <person name="Osmani S.A."/>
            <person name="Birren B.W."/>
        </authorList>
    </citation>
    <scope>NUCLEOTIDE SEQUENCE [LARGE SCALE GENOMIC DNA]</scope>
    <source>
        <strain evidence="3">FGSC A4 / ATCC 38163 / CBS 112.46 / NRRL 194 / M139</strain>
    </source>
</reference>
<dbReference type="GO" id="GO:0005576">
    <property type="term" value="C:extracellular region"/>
    <property type="evidence" value="ECO:0000314"/>
    <property type="project" value="AspGD"/>
</dbReference>
<dbReference type="InParanoid" id="Q5B5Y9"/>
<sequence length="193" mass="21153">MFGFKLFLALAVLATTSQTAQINRPSVRDSTILRSTVSCPDCPESNCYKCRYGSEKTLRANTGGLAWIQSLVGFRLDLPDDIYPDDITKCTVQFPAFTTLPNSAFNMTVTPAVSSDWDEVTVNGENAPASTDNIALYHVPALTNPPLLDVTEACWLADDDGQFSIYLGAEFGSYEIWSKDSGNPAVLHVYYDD</sequence>
<dbReference type="OMA" id="NCYKCTL"/>